<reference evidence="6 7" key="1">
    <citation type="journal article" date="2009" name="Int. J. Syst. Evol. Microbiol.">
        <title>Paenibacillus contaminans sp. nov., isolated from a contaminated laboratory plate.</title>
        <authorList>
            <person name="Chou J.H."/>
            <person name="Lee J.H."/>
            <person name="Lin M.C."/>
            <person name="Chang P.S."/>
            <person name="Arun A.B."/>
            <person name="Young C.C."/>
            <person name="Chen W.M."/>
        </authorList>
    </citation>
    <scope>NUCLEOTIDE SEQUENCE [LARGE SCALE GENOMIC DNA]</scope>
    <source>
        <strain evidence="6 7">CKOBP-6</strain>
    </source>
</reference>
<dbReference type="InterPro" id="IPR046335">
    <property type="entry name" value="LacI/GalR-like_sensor"/>
</dbReference>
<dbReference type="Gene3D" id="3.40.50.2300">
    <property type="match status" value="2"/>
</dbReference>
<dbReference type="PRINTS" id="PR00036">
    <property type="entry name" value="HTHLACI"/>
</dbReference>
<dbReference type="Pfam" id="PF00356">
    <property type="entry name" value="LacI"/>
    <property type="match status" value="1"/>
</dbReference>
<accession>A0A329MJ61</accession>
<dbReference type="InterPro" id="IPR010982">
    <property type="entry name" value="Lambda_DNA-bd_dom_sf"/>
</dbReference>
<protein>
    <submittedName>
        <fullName evidence="6">LacI family transcriptional regulator</fullName>
    </submittedName>
</protein>
<proteinExistence type="predicted"/>
<evidence type="ECO:0000256" key="3">
    <source>
        <dbReference type="ARBA" id="ARBA00023125"/>
    </source>
</evidence>
<keyword evidence="1" id="KW-0678">Repressor</keyword>
<evidence type="ECO:0000256" key="1">
    <source>
        <dbReference type="ARBA" id="ARBA00022491"/>
    </source>
</evidence>
<dbReference type="OrthoDB" id="9775106at2"/>
<dbReference type="CDD" id="cd06267">
    <property type="entry name" value="PBP1_LacI_sugar_binding-like"/>
    <property type="match status" value="1"/>
</dbReference>
<dbReference type="PROSITE" id="PS00356">
    <property type="entry name" value="HTH_LACI_1"/>
    <property type="match status" value="1"/>
</dbReference>
<dbReference type="SMART" id="SM00354">
    <property type="entry name" value="HTH_LACI"/>
    <property type="match status" value="1"/>
</dbReference>
<organism evidence="6 7">
    <name type="scientific">Paenibacillus contaminans</name>
    <dbReference type="NCBI Taxonomy" id="450362"/>
    <lineage>
        <taxon>Bacteria</taxon>
        <taxon>Bacillati</taxon>
        <taxon>Bacillota</taxon>
        <taxon>Bacilli</taxon>
        <taxon>Bacillales</taxon>
        <taxon>Paenibacillaceae</taxon>
        <taxon>Paenibacillus</taxon>
    </lineage>
</organism>
<name>A0A329MJ61_9BACL</name>
<dbReference type="SUPFAM" id="SSF53822">
    <property type="entry name" value="Periplasmic binding protein-like I"/>
    <property type="match status" value="1"/>
</dbReference>
<dbReference type="PROSITE" id="PS50932">
    <property type="entry name" value="HTH_LACI_2"/>
    <property type="match status" value="1"/>
</dbReference>
<dbReference type="Pfam" id="PF13377">
    <property type="entry name" value="Peripla_BP_3"/>
    <property type="match status" value="1"/>
</dbReference>
<keyword evidence="2" id="KW-0805">Transcription regulation</keyword>
<dbReference type="PANTHER" id="PTHR30146">
    <property type="entry name" value="LACI-RELATED TRANSCRIPTIONAL REPRESSOR"/>
    <property type="match status" value="1"/>
</dbReference>
<dbReference type="AlphaFoldDB" id="A0A329MJ61"/>
<gene>
    <name evidence="6" type="ORF">DQG23_18300</name>
</gene>
<feature type="domain" description="HTH lacI-type" evidence="5">
    <location>
        <begin position="3"/>
        <end position="57"/>
    </location>
</feature>
<dbReference type="RefSeq" id="WP_113032309.1">
    <property type="nucleotide sequence ID" value="NZ_QMFB01000010.1"/>
</dbReference>
<evidence type="ECO:0000313" key="6">
    <source>
        <dbReference type="EMBL" id="RAV19879.1"/>
    </source>
</evidence>
<dbReference type="GO" id="GO:0000976">
    <property type="term" value="F:transcription cis-regulatory region binding"/>
    <property type="evidence" value="ECO:0007669"/>
    <property type="project" value="TreeGrafter"/>
</dbReference>
<keyword evidence="4" id="KW-0804">Transcription</keyword>
<dbReference type="Proteomes" id="UP000250369">
    <property type="component" value="Unassembled WGS sequence"/>
</dbReference>
<dbReference type="InterPro" id="IPR000843">
    <property type="entry name" value="HTH_LacI"/>
</dbReference>
<evidence type="ECO:0000256" key="4">
    <source>
        <dbReference type="ARBA" id="ARBA00023163"/>
    </source>
</evidence>
<dbReference type="SUPFAM" id="SSF47413">
    <property type="entry name" value="lambda repressor-like DNA-binding domains"/>
    <property type="match status" value="1"/>
</dbReference>
<dbReference type="Gene3D" id="1.10.260.40">
    <property type="entry name" value="lambda repressor-like DNA-binding domains"/>
    <property type="match status" value="1"/>
</dbReference>
<evidence type="ECO:0000313" key="7">
    <source>
        <dbReference type="Proteomes" id="UP000250369"/>
    </source>
</evidence>
<keyword evidence="3" id="KW-0238">DNA-binding</keyword>
<evidence type="ECO:0000259" key="5">
    <source>
        <dbReference type="PROSITE" id="PS50932"/>
    </source>
</evidence>
<dbReference type="PANTHER" id="PTHR30146:SF148">
    <property type="entry name" value="HTH-TYPE TRANSCRIPTIONAL REPRESSOR PURR-RELATED"/>
    <property type="match status" value="1"/>
</dbReference>
<dbReference type="InterPro" id="IPR028082">
    <property type="entry name" value="Peripla_BP_I"/>
</dbReference>
<dbReference type="CDD" id="cd01392">
    <property type="entry name" value="HTH_LacI"/>
    <property type="match status" value="1"/>
</dbReference>
<comment type="caution">
    <text evidence="6">The sequence shown here is derived from an EMBL/GenBank/DDBJ whole genome shotgun (WGS) entry which is preliminary data.</text>
</comment>
<dbReference type="EMBL" id="QMFB01000010">
    <property type="protein sequence ID" value="RAV19879.1"/>
    <property type="molecule type" value="Genomic_DNA"/>
</dbReference>
<evidence type="ECO:0000256" key="2">
    <source>
        <dbReference type="ARBA" id="ARBA00023015"/>
    </source>
</evidence>
<keyword evidence="7" id="KW-1185">Reference proteome</keyword>
<sequence>MNVTIKDIAKKAGVSHTTVSRALNDSPLINPETKERIKEIADQMNYTPNFSAKSLVLDRSYNLGLFFSTLDKGTSPNFFYETVRGVNNTIKDKYNLIVRGIDDYERYDRITNKRFDGIIVMSQSERDDAFIAYLLDKRIPHVVLNRHTGNAAVMNILSDDQQGAYRLVEYLVAQGHKRIATIEGREGFKSTQQRMEGCLRALGKHGVELLPQLREQGSYDVESGYAAMRKLLGNRELPTAVFCFNDDMAVGAMKAIAERGLRVPQDISIVGFDDNMFSGFVSPALTTVKRPIEQISRKGAETLLEMIEKKETLNPETIYLHTELVLRESVDRPR</sequence>
<dbReference type="GO" id="GO:0003700">
    <property type="term" value="F:DNA-binding transcription factor activity"/>
    <property type="evidence" value="ECO:0007669"/>
    <property type="project" value="TreeGrafter"/>
</dbReference>